<dbReference type="SUPFAM" id="SSF51905">
    <property type="entry name" value="FAD/NAD(P)-binding domain"/>
    <property type="match status" value="1"/>
</dbReference>
<comment type="similarity">
    <text evidence="1">Belongs to the GMC oxidoreductase family.</text>
</comment>
<dbReference type="EMBL" id="JABFOF010000003">
    <property type="protein sequence ID" value="KAG2403512.1"/>
    <property type="molecule type" value="Genomic_DNA"/>
</dbReference>
<evidence type="ECO:0000256" key="4">
    <source>
        <dbReference type="ARBA" id="ARBA00023002"/>
    </source>
</evidence>
<protein>
    <submittedName>
        <fullName evidence="7">Long-chain-alcohol oxidase</fullName>
    </submittedName>
</protein>
<evidence type="ECO:0000256" key="2">
    <source>
        <dbReference type="ARBA" id="ARBA00022630"/>
    </source>
</evidence>
<gene>
    <name evidence="7" type="ORF">HKW66_Vig0187990</name>
</gene>
<dbReference type="Pfam" id="PF05199">
    <property type="entry name" value="GMC_oxred_C"/>
    <property type="match status" value="1"/>
</dbReference>
<name>A0A8T0KWJ2_PHAAN</name>
<keyword evidence="3" id="KW-0274">FAD</keyword>
<dbReference type="PANTHER" id="PTHR46056:SF4">
    <property type="entry name" value="LONG-CHAIN-ALCOHOL OXIDASE FAO4A"/>
    <property type="match status" value="1"/>
</dbReference>
<evidence type="ECO:0000256" key="5">
    <source>
        <dbReference type="SAM" id="Phobius"/>
    </source>
</evidence>
<keyword evidence="4" id="KW-0560">Oxidoreductase</keyword>
<dbReference type="InterPro" id="IPR007867">
    <property type="entry name" value="GMC_OxRtase_C"/>
</dbReference>
<dbReference type="Gene3D" id="3.50.50.60">
    <property type="entry name" value="FAD/NAD(P)-binding domain"/>
    <property type="match status" value="1"/>
</dbReference>
<dbReference type="AlphaFoldDB" id="A0A8T0KWJ2"/>
<feature type="transmembrane region" description="Helical" evidence="5">
    <location>
        <begin position="54"/>
        <end position="81"/>
    </location>
</feature>
<reference evidence="7 8" key="1">
    <citation type="submission" date="2020-05" db="EMBL/GenBank/DDBJ databases">
        <title>Vigna angularis (adzuki bean) Var. LongXiaoDou No. 4 denovo assembly.</title>
        <authorList>
            <person name="Xiang H."/>
        </authorList>
    </citation>
    <scope>NUCLEOTIDE SEQUENCE [LARGE SCALE GENOMIC DNA]</scope>
    <source>
        <tissue evidence="7">Leaf</tissue>
    </source>
</reference>
<evidence type="ECO:0000313" key="7">
    <source>
        <dbReference type="EMBL" id="KAG2403512.1"/>
    </source>
</evidence>
<organism evidence="7 8">
    <name type="scientific">Phaseolus angularis</name>
    <name type="common">Azuki bean</name>
    <name type="synonym">Vigna angularis</name>
    <dbReference type="NCBI Taxonomy" id="3914"/>
    <lineage>
        <taxon>Eukaryota</taxon>
        <taxon>Viridiplantae</taxon>
        <taxon>Streptophyta</taxon>
        <taxon>Embryophyta</taxon>
        <taxon>Tracheophyta</taxon>
        <taxon>Spermatophyta</taxon>
        <taxon>Magnoliopsida</taxon>
        <taxon>eudicotyledons</taxon>
        <taxon>Gunneridae</taxon>
        <taxon>Pentapetalae</taxon>
        <taxon>rosids</taxon>
        <taxon>fabids</taxon>
        <taxon>Fabales</taxon>
        <taxon>Fabaceae</taxon>
        <taxon>Papilionoideae</taxon>
        <taxon>50 kb inversion clade</taxon>
        <taxon>NPAAA clade</taxon>
        <taxon>indigoferoid/millettioid clade</taxon>
        <taxon>Phaseoleae</taxon>
        <taxon>Vigna</taxon>
    </lineage>
</organism>
<evidence type="ECO:0000259" key="6">
    <source>
        <dbReference type="Pfam" id="PF05199"/>
    </source>
</evidence>
<feature type="domain" description="Glucose-methanol-choline oxidoreductase C-terminal" evidence="6">
    <location>
        <begin position="125"/>
        <end position="163"/>
    </location>
</feature>
<accession>A0A8T0KWJ2</accession>
<dbReference type="GO" id="GO:0016614">
    <property type="term" value="F:oxidoreductase activity, acting on CH-OH group of donors"/>
    <property type="evidence" value="ECO:0007669"/>
    <property type="project" value="InterPro"/>
</dbReference>
<evidence type="ECO:0000256" key="1">
    <source>
        <dbReference type="ARBA" id="ARBA00010790"/>
    </source>
</evidence>
<keyword evidence="2" id="KW-0285">Flavoprotein</keyword>
<evidence type="ECO:0000313" key="8">
    <source>
        <dbReference type="Proteomes" id="UP000743370"/>
    </source>
</evidence>
<dbReference type="PANTHER" id="PTHR46056">
    <property type="entry name" value="LONG-CHAIN-ALCOHOL OXIDASE"/>
    <property type="match status" value="1"/>
</dbReference>
<dbReference type="InterPro" id="IPR036188">
    <property type="entry name" value="FAD/NAD-bd_sf"/>
</dbReference>
<evidence type="ECO:0000256" key="3">
    <source>
        <dbReference type="ARBA" id="ARBA00022827"/>
    </source>
</evidence>
<dbReference type="Proteomes" id="UP000743370">
    <property type="component" value="Unassembled WGS sequence"/>
</dbReference>
<comment type="caution">
    <text evidence="7">The sequence shown here is derived from an EMBL/GenBank/DDBJ whole genome shotgun (WGS) entry which is preliminary data.</text>
</comment>
<sequence length="177" mass="19343">MHAPCDRGQKMIIKVLDIEASPSPQYANSTAPKPHSKSGVVELTPMRIMTKSTIFIIVGRIGLCYLLMFVKVIMLTILGAAGAQEIGTHHNKGRTLNVKQVSYHEFEKFVKEESSRPLANLSTPFCSAHQMGSCRMGSNPKQSVVNETGETWEMEGLYVADTSNDLGLVGGGCHHQL</sequence>
<keyword evidence="5" id="KW-0812">Transmembrane</keyword>
<proteinExistence type="inferred from homology"/>
<keyword evidence="5" id="KW-1133">Transmembrane helix</keyword>
<keyword evidence="5" id="KW-0472">Membrane</keyword>